<dbReference type="Proteomes" id="UP001154282">
    <property type="component" value="Unassembled WGS sequence"/>
</dbReference>
<accession>A0AAV0K4P2</accession>
<feature type="region of interest" description="Disordered" evidence="1">
    <location>
        <begin position="1"/>
        <end position="130"/>
    </location>
</feature>
<dbReference type="AlphaFoldDB" id="A0AAV0K4P2"/>
<gene>
    <name evidence="2" type="ORF">LITE_LOCUS16934</name>
</gene>
<evidence type="ECO:0000313" key="2">
    <source>
        <dbReference type="EMBL" id="CAI0416355.1"/>
    </source>
</evidence>
<dbReference type="EMBL" id="CAMGYJ010000005">
    <property type="protein sequence ID" value="CAI0416355.1"/>
    <property type="molecule type" value="Genomic_DNA"/>
</dbReference>
<sequence>MANAPGASAGRAGGAEERDEAAPAEHEALHRRGNGRHPFPRPGTARAAARTLRCQDPRPQESAPGAGGCSRSRSQADGAPSAAANYAAATRAVPVLRRRAQQCPPALHHSSPLQPLPSPARPAQPAPSSS</sequence>
<feature type="compositionally biased region" description="Low complexity" evidence="1">
    <location>
        <begin position="76"/>
        <end position="92"/>
    </location>
</feature>
<protein>
    <submittedName>
        <fullName evidence="2">Uncharacterized protein</fullName>
    </submittedName>
</protein>
<name>A0AAV0K4P2_9ROSI</name>
<reference evidence="2" key="1">
    <citation type="submission" date="2022-08" db="EMBL/GenBank/DDBJ databases">
        <authorList>
            <person name="Gutierrez-Valencia J."/>
        </authorList>
    </citation>
    <scope>NUCLEOTIDE SEQUENCE</scope>
</reference>
<feature type="compositionally biased region" description="Low complexity" evidence="1">
    <location>
        <begin position="104"/>
        <end position="113"/>
    </location>
</feature>
<proteinExistence type="predicted"/>
<feature type="compositionally biased region" description="Basic and acidic residues" evidence="1">
    <location>
        <begin position="14"/>
        <end position="30"/>
    </location>
</feature>
<organism evidence="2 3">
    <name type="scientific">Linum tenue</name>
    <dbReference type="NCBI Taxonomy" id="586396"/>
    <lineage>
        <taxon>Eukaryota</taxon>
        <taxon>Viridiplantae</taxon>
        <taxon>Streptophyta</taxon>
        <taxon>Embryophyta</taxon>
        <taxon>Tracheophyta</taxon>
        <taxon>Spermatophyta</taxon>
        <taxon>Magnoliopsida</taxon>
        <taxon>eudicotyledons</taxon>
        <taxon>Gunneridae</taxon>
        <taxon>Pentapetalae</taxon>
        <taxon>rosids</taxon>
        <taxon>fabids</taxon>
        <taxon>Malpighiales</taxon>
        <taxon>Linaceae</taxon>
        <taxon>Linum</taxon>
    </lineage>
</organism>
<evidence type="ECO:0000313" key="3">
    <source>
        <dbReference type="Proteomes" id="UP001154282"/>
    </source>
</evidence>
<keyword evidence="3" id="KW-1185">Reference proteome</keyword>
<evidence type="ECO:0000256" key="1">
    <source>
        <dbReference type="SAM" id="MobiDB-lite"/>
    </source>
</evidence>
<comment type="caution">
    <text evidence="2">The sequence shown here is derived from an EMBL/GenBank/DDBJ whole genome shotgun (WGS) entry which is preliminary data.</text>
</comment>
<feature type="compositionally biased region" description="Low complexity" evidence="1">
    <location>
        <begin position="1"/>
        <end position="10"/>
    </location>
</feature>
<feature type="compositionally biased region" description="Pro residues" evidence="1">
    <location>
        <begin position="114"/>
        <end position="130"/>
    </location>
</feature>